<dbReference type="PANTHER" id="PTHR43877">
    <property type="entry name" value="AMINOALKYLPHOSPHONATE N-ACETYLTRANSFERASE-RELATED-RELATED"/>
    <property type="match status" value="1"/>
</dbReference>
<gene>
    <name evidence="4" type="ORF">AVDCRST_MAG59-2707</name>
</gene>
<dbReference type="InterPro" id="IPR000182">
    <property type="entry name" value="GNAT_dom"/>
</dbReference>
<accession>A0A6J4UWE5</accession>
<name>A0A6J4UWE5_9BACT</name>
<dbReference type="Pfam" id="PF00583">
    <property type="entry name" value="Acetyltransf_1"/>
    <property type="match status" value="1"/>
</dbReference>
<evidence type="ECO:0000256" key="1">
    <source>
        <dbReference type="ARBA" id="ARBA00022679"/>
    </source>
</evidence>
<dbReference type="PROSITE" id="PS51186">
    <property type="entry name" value="GNAT"/>
    <property type="match status" value="1"/>
</dbReference>
<evidence type="ECO:0000313" key="4">
    <source>
        <dbReference type="EMBL" id="CAA9562469.1"/>
    </source>
</evidence>
<dbReference type="EMBL" id="CADCWF010000174">
    <property type="protein sequence ID" value="CAA9562469.1"/>
    <property type="molecule type" value="Genomic_DNA"/>
</dbReference>
<protein>
    <recommendedName>
        <fullName evidence="3">N-acetyltransferase domain-containing protein</fullName>
    </recommendedName>
</protein>
<dbReference type="Gene3D" id="3.40.630.30">
    <property type="match status" value="1"/>
</dbReference>
<proteinExistence type="predicted"/>
<keyword evidence="2" id="KW-0012">Acyltransferase</keyword>
<feature type="domain" description="N-acetyltransferase" evidence="3">
    <location>
        <begin position="6"/>
        <end position="159"/>
    </location>
</feature>
<reference evidence="4" key="1">
    <citation type="submission" date="2020-02" db="EMBL/GenBank/DDBJ databases">
        <authorList>
            <person name="Meier V. D."/>
        </authorList>
    </citation>
    <scope>NUCLEOTIDE SEQUENCE</scope>
    <source>
        <strain evidence="4">AVDCRST_MAG59</strain>
    </source>
</reference>
<dbReference type="GO" id="GO:0016747">
    <property type="term" value="F:acyltransferase activity, transferring groups other than amino-acyl groups"/>
    <property type="evidence" value="ECO:0007669"/>
    <property type="project" value="InterPro"/>
</dbReference>
<evidence type="ECO:0000259" key="3">
    <source>
        <dbReference type="PROSITE" id="PS51186"/>
    </source>
</evidence>
<dbReference type="AlphaFoldDB" id="A0A6J4UWE5"/>
<keyword evidence="1" id="KW-0808">Transferase</keyword>
<sequence length="182" mass="18883">MDGGRLRVEPVGRDDAPLVHRLTQAAFAEFRGALDPPSGADTETADEVAAAIDAGGAAVAWIGEEAVGAIRWTPLPGHLYVGRLAVLPAHRGQGVGLALVAFAETQAASLELPEVRVEARSALPENAAFFQGRGFVVVEERLHPRSPAATTVVLAKPVPTSGPGTTSFVVGIPGARTSRPRE</sequence>
<evidence type="ECO:0000256" key="2">
    <source>
        <dbReference type="ARBA" id="ARBA00023315"/>
    </source>
</evidence>
<dbReference type="InterPro" id="IPR050832">
    <property type="entry name" value="Bact_Acetyltransf"/>
</dbReference>
<organism evidence="4">
    <name type="scientific">uncultured Thermomicrobiales bacterium</name>
    <dbReference type="NCBI Taxonomy" id="1645740"/>
    <lineage>
        <taxon>Bacteria</taxon>
        <taxon>Pseudomonadati</taxon>
        <taxon>Thermomicrobiota</taxon>
        <taxon>Thermomicrobia</taxon>
        <taxon>Thermomicrobiales</taxon>
        <taxon>environmental samples</taxon>
    </lineage>
</organism>
<dbReference type="InterPro" id="IPR016181">
    <property type="entry name" value="Acyl_CoA_acyltransferase"/>
</dbReference>
<dbReference type="SUPFAM" id="SSF55729">
    <property type="entry name" value="Acyl-CoA N-acyltransferases (Nat)"/>
    <property type="match status" value="1"/>
</dbReference>
<dbReference type="CDD" id="cd04301">
    <property type="entry name" value="NAT_SF"/>
    <property type="match status" value="1"/>
</dbReference>